<dbReference type="Proteomes" id="UP000305778">
    <property type="component" value="Unassembled WGS sequence"/>
</dbReference>
<name>A0A4U0SYP0_9ACTN</name>
<protein>
    <submittedName>
        <fullName evidence="2">Uncharacterized protein</fullName>
    </submittedName>
</protein>
<accession>A0A4U0SYP0</accession>
<sequence>MIELISTNVGDTGYTSPAFVCDTCREQAFADGMALVLWMERSVDGLTERSPMFVVHKRTCGQAATHSLGGPYPRVDDWHDMTMELSVFIEHLATNAERPVKGRKRPHSLVLRSPAGGAHAV</sequence>
<dbReference type="RefSeq" id="WP_136721347.1">
    <property type="nucleotide sequence ID" value="NZ_SUMC01000001.1"/>
</dbReference>
<feature type="region of interest" description="Disordered" evidence="1">
    <location>
        <begin position="99"/>
        <end position="121"/>
    </location>
</feature>
<reference evidence="2 3" key="1">
    <citation type="submission" date="2019-04" db="EMBL/GenBank/DDBJ databases">
        <title>Streptomyces oryziradicis sp. nov., a novel actinomycete isolated from rhizosphere soil of rice (Oryza sativa L.).</title>
        <authorList>
            <person name="Li C."/>
        </authorList>
    </citation>
    <scope>NUCLEOTIDE SEQUENCE [LARGE SCALE GENOMIC DNA]</scope>
    <source>
        <strain evidence="2 3">NEAU-C40</strain>
    </source>
</reference>
<dbReference type="OrthoDB" id="4319341at2"/>
<evidence type="ECO:0000313" key="2">
    <source>
        <dbReference type="EMBL" id="TKA13187.1"/>
    </source>
</evidence>
<dbReference type="AlphaFoldDB" id="A0A4U0SYP0"/>
<keyword evidence="3" id="KW-1185">Reference proteome</keyword>
<evidence type="ECO:0000256" key="1">
    <source>
        <dbReference type="SAM" id="MobiDB-lite"/>
    </source>
</evidence>
<evidence type="ECO:0000313" key="3">
    <source>
        <dbReference type="Proteomes" id="UP000305778"/>
    </source>
</evidence>
<organism evidence="2 3">
    <name type="scientific">Actinacidiphila oryziradicis</name>
    <dbReference type="NCBI Taxonomy" id="2571141"/>
    <lineage>
        <taxon>Bacteria</taxon>
        <taxon>Bacillati</taxon>
        <taxon>Actinomycetota</taxon>
        <taxon>Actinomycetes</taxon>
        <taxon>Kitasatosporales</taxon>
        <taxon>Streptomycetaceae</taxon>
        <taxon>Actinacidiphila</taxon>
    </lineage>
</organism>
<dbReference type="EMBL" id="SUMC01000001">
    <property type="protein sequence ID" value="TKA13187.1"/>
    <property type="molecule type" value="Genomic_DNA"/>
</dbReference>
<proteinExistence type="predicted"/>
<comment type="caution">
    <text evidence="2">The sequence shown here is derived from an EMBL/GenBank/DDBJ whole genome shotgun (WGS) entry which is preliminary data.</text>
</comment>
<gene>
    <name evidence="2" type="ORF">FCI23_00115</name>
</gene>